<name>A0A0K1PME0_9BACT</name>
<dbReference type="SUPFAM" id="SSF51735">
    <property type="entry name" value="NAD(P)-binding Rossmann-fold domains"/>
    <property type="match status" value="1"/>
</dbReference>
<sequence length="248" mass="25817">MSVMNIRDNVILVTGANRGLGRALVLASLEAGAKRIYAGARDPKQLEALVATAPDRIVPLALDVTDTTTLEAAAARATDVTMVFNNAGVLASFDALTSTTEEIARDLAINFYGLVNTTKAFLPALERAGANGGAAFVNVLSVASLGNVPGLGGYSASKAAAFSVTQGFRARLAGKGIRVFGVFPGPIDTDMVREIEMAKTSPADVANAILDGVQQGIEDISPDPVSRDVVALWKRDPKAVERQMATMG</sequence>
<dbReference type="NCBIfam" id="NF006118">
    <property type="entry name" value="PRK08264.1-4"/>
    <property type="match status" value="1"/>
</dbReference>
<evidence type="ECO:0000313" key="5">
    <source>
        <dbReference type="Proteomes" id="UP000064967"/>
    </source>
</evidence>
<dbReference type="Proteomes" id="UP000064967">
    <property type="component" value="Chromosome"/>
</dbReference>
<dbReference type="KEGG" id="llu:AKJ09_01235"/>
<protein>
    <submittedName>
        <fullName evidence="4">Short-chain dehydrogenase/reductase SDR</fullName>
    </submittedName>
</protein>
<dbReference type="InterPro" id="IPR036291">
    <property type="entry name" value="NAD(P)-bd_dom_sf"/>
</dbReference>
<proteinExistence type="inferred from homology"/>
<organism evidence="4 5">
    <name type="scientific">Labilithrix luteola</name>
    <dbReference type="NCBI Taxonomy" id="1391654"/>
    <lineage>
        <taxon>Bacteria</taxon>
        <taxon>Pseudomonadati</taxon>
        <taxon>Myxococcota</taxon>
        <taxon>Polyangia</taxon>
        <taxon>Polyangiales</taxon>
        <taxon>Labilitrichaceae</taxon>
        <taxon>Labilithrix</taxon>
    </lineage>
</organism>
<dbReference type="GO" id="GO:0016491">
    <property type="term" value="F:oxidoreductase activity"/>
    <property type="evidence" value="ECO:0007669"/>
    <property type="project" value="UniProtKB-KW"/>
</dbReference>
<dbReference type="PANTHER" id="PTHR44196:SF1">
    <property type="entry name" value="DEHYDROGENASE_REDUCTASE SDR FAMILY MEMBER 7B"/>
    <property type="match status" value="1"/>
</dbReference>
<gene>
    <name evidence="4" type="ORF">AKJ09_01235</name>
</gene>
<dbReference type="PRINTS" id="PR00081">
    <property type="entry name" value="GDHRDH"/>
</dbReference>
<evidence type="ECO:0000256" key="2">
    <source>
        <dbReference type="ARBA" id="ARBA00023002"/>
    </source>
</evidence>
<accession>A0A0K1PME0</accession>
<comment type="similarity">
    <text evidence="1 3">Belongs to the short-chain dehydrogenases/reductases (SDR) family.</text>
</comment>
<dbReference type="EMBL" id="CP012333">
    <property type="protein sequence ID" value="AKU94571.1"/>
    <property type="molecule type" value="Genomic_DNA"/>
</dbReference>
<evidence type="ECO:0000256" key="1">
    <source>
        <dbReference type="ARBA" id="ARBA00006484"/>
    </source>
</evidence>
<dbReference type="PROSITE" id="PS00061">
    <property type="entry name" value="ADH_SHORT"/>
    <property type="match status" value="1"/>
</dbReference>
<evidence type="ECO:0000256" key="3">
    <source>
        <dbReference type="RuleBase" id="RU000363"/>
    </source>
</evidence>
<dbReference type="PANTHER" id="PTHR44196">
    <property type="entry name" value="DEHYDROGENASE/REDUCTASE SDR FAMILY MEMBER 7B"/>
    <property type="match status" value="1"/>
</dbReference>
<reference evidence="4 5" key="1">
    <citation type="submission" date="2015-08" db="EMBL/GenBank/DDBJ databases">
        <authorList>
            <person name="Babu N.S."/>
            <person name="Beckwith C.J."/>
            <person name="Beseler K.G."/>
            <person name="Brison A."/>
            <person name="Carone J.V."/>
            <person name="Caskin T.P."/>
            <person name="Diamond M."/>
            <person name="Durham M.E."/>
            <person name="Foxe J.M."/>
            <person name="Go M."/>
            <person name="Henderson B.A."/>
            <person name="Jones I.B."/>
            <person name="McGettigan J.A."/>
            <person name="Micheletti S.J."/>
            <person name="Nasrallah M.E."/>
            <person name="Ortiz D."/>
            <person name="Piller C.R."/>
            <person name="Privatt S.R."/>
            <person name="Schneider S.L."/>
            <person name="Sharp S."/>
            <person name="Smith T.C."/>
            <person name="Stanton J.D."/>
            <person name="Ullery H.E."/>
            <person name="Wilson R.J."/>
            <person name="Serrano M.G."/>
            <person name="Buck G."/>
            <person name="Lee V."/>
            <person name="Wang Y."/>
            <person name="Carvalho R."/>
            <person name="Voegtly L."/>
            <person name="Shi R."/>
            <person name="Duckworth R."/>
            <person name="Johnson A."/>
            <person name="Loviza R."/>
            <person name="Walstead R."/>
            <person name="Shah Z."/>
            <person name="Kiflezghi M."/>
            <person name="Wade K."/>
            <person name="Ball S.L."/>
            <person name="Bradley K.W."/>
            <person name="Asai D.J."/>
            <person name="Bowman C.A."/>
            <person name="Russell D.A."/>
            <person name="Pope W.H."/>
            <person name="Jacobs-Sera D."/>
            <person name="Hendrix R.W."/>
            <person name="Hatfull G.F."/>
        </authorList>
    </citation>
    <scope>NUCLEOTIDE SEQUENCE [LARGE SCALE GENOMIC DNA]</scope>
    <source>
        <strain evidence="4 5">DSM 27648</strain>
    </source>
</reference>
<dbReference type="AlphaFoldDB" id="A0A0K1PME0"/>
<dbReference type="Pfam" id="PF00106">
    <property type="entry name" value="adh_short"/>
    <property type="match status" value="1"/>
</dbReference>
<dbReference type="STRING" id="1391654.AKJ09_01235"/>
<keyword evidence="5" id="KW-1185">Reference proteome</keyword>
<keyword evidence="2" id="KW-0560">Oxidoreductase</keyword>
<dbReference type="GO" id="GO:0016020">
    <property type="term" value="C:membrane"/>
    <property type="evidence" value="ECO:0007669"/>
    <property type="project" value="TreeGrafter"/>
</dbReference>
<dbReference type="InterPro" id="IPR020904">
    <property type="entry name" value="Sc_DH/Rdtase_CS"/>
</dbReference>
<dbReference type="PRINTS" id="PR00080">
    <property type="entry name" value="SDRFAMILY"/>
</dbReference>
<evidence type="ECO:0000313" key="4">
    <source>
        <dbReference type="EMBL" id="AKU94571.1"/>
    </source>
</evidence>
<dbReference type="Gene3D" id="3.40.50.720">
    <property type="entry name" value="NAD(P)-binding Rossmann-like Domain"/>
    <property type="match status" value="1"/>
</dbReference>
<dbReference type="OrthoDB" id="5334159at2"/>
<dbReference type="InterPro" id="IPR002347">
    <property type="entry name" value="SDR_fam"/>
</dbReference>